<evidence type="ECO:0000313" key="2">
    <source>
        <dbReference type="EMBL" id="KAK8129434.1"/>
    </source>
</evidence>
<feature type="compositionally biased region" description="Polar residues" evidence="1">
    <location>
        <begin position="36"/>
        <end position="45"/>
    </location>
</feature>
<reference evidence="2 3" key="1">
    <citation type="submission" date="2023-01" db="EMBL/GenBank/DDBJ databases">
        <title>Analysis of 21 Apiospora genomes using comparative genomics revels a genus with tremendous synthesis potential of carbohydrate active enzymes and secondary metabolites.</title>
        <authorList>
            <person name="Sorensen T."/>
        </authorList>
    </citation>
    <scope>NUCLEOTIDE SEQUENCE [LARGE SCALE GENOMIC DNA]</scope>
    <source>
        <strain evidence="2 3">CBS 117206</strain>
    </source>
</reference>
<dbReference type="AlphaFoldDB" id="A0AAW0R6F5"/>
<keyword evidence="3" id="KW-1185">Reference proteome</keyword>
<comment type="caution">
    <text evidence="2">The sequence shown here is derived from an EMBL/GenBank/DDBJ whole genome shotgun (WGS) entry which is preliminary data.</text>
</comment>
<accession>A0AAW0R6F5</accession>
<dbReference type="EMBL" id="JAQQWP010000002">
    <property type="protein sequence ID" value="KAK8129434.1"/>
    <property type="molecule type" value="Genomic_DNA"/>
</dbReference>
<sequence length="236" mass="26386">MSASKEYAAQHIAGQTQNGATGGSDTERGPKFRLSPQISIGCSPQTNDFKPHRTFMVTQDPNSQFQLEVSVQVHIKGILHDTAFLGTKQKDEEEVILDCGMHLAFDMRFQGDQKFGPLVMQSPVQSTTSQVEGTLEKNDAGIHARAALQSLDDLPSIAYQGLISWYVKSQVHQMMLHPLRKDFAEGGPLDIYELYTTQAELQASMQRLNQNMVLSVITSGFHDLRDISDEYLRERI</sequence>
<protein>
    <submittedName>
        <fullName evidence="2">Uncharacterized protein</fullName>
    </submittedName>
</protein>
<proteinExistence type="predicted"/>
<organism evidence="2 3">
    <name type="scientific">Apiospora kogelbergensis</name>
    <dbReference type="NCBI Taxonomy" id="1337665"/>
    <lineage>
        <taxon>Eukaryota</taxon>
        <taxon>Fungi</taxon>
        <taxon>Dikarya</taxon>
        <taxon>Ascomycota</taxon>
        <taxon>Pezizomycotina</taxon>
        <taxon>Sordariomycetes</taxon>
        <taxon>Xylariomycetidae</taxon>
        <taxon>Amphisphaeriales</taxon>
        <taxon>Apiosporaceae</taxon>
        <taxon>Apiospora</taxon>
    </lineage>
</organism>
<gene>
    <name evidence="2" type="ORF">PG999_001814</name>
</gene>
<name>A0AAW0R6F5_9PEZI</name>
<evidence type="ECO:0000313" key="3">
    <source>
        <dbReference type="Proteomes" id="UP001392437"/>
    </source>
</evidence>
<dbReference type="Proteomes" id="UP001392437">
    <property type="component" value="Unassembled WGS sequence"/>
</dbReference>
<evidence type="ECO:0000256" key="1">
    <source>
        <dbReference type="SAM" id="MobiDB-lite"/>
    </source>
</evidence>
<feature type="region of interest" description="Disordered" evidence="1">
    <location>
        <begin position="1"/>
        <end position="45"/>
    </location>
</feature>